<name>A0A813GW78_POLGL</name>
<evidence type="ECO:0000256" key="1">
    <source>
        <dbReference type="SAM" id="MobiDB-lite"/>
    </source>
</evidence>
<dbReference type="Proteomes" id="UP000654075">
    <property type="component" value="Unassembled WGS sequence"/>
</dbReference>
<evidence type="ECO:0000313" key="3">
    <source>
        <dbReference type="EMBL" id="CAE8674725.1"/>
    </source>
</evidence>
<accession>A0A813GW78</accession>
<dbReference type="Proteomes" id="UP000626109">
    <property type="component" value="Unassembled WGS sequence"/>
</dbReference>
<dbReference type="AlphaFoldDB" id="A0A813GW78"/>
<reference evidence="2" key="1">
    <citation type="submission" date="2021-02" db="EMBL/GenBank/DDBJ databases">
        <authorList>
            <person name="Dougan E. K."/>
            <person name="Rhodes N."/>
            <person name="Thang M."/>
            <person name="Chan C."/>
        </authorList>
    </citation>
    <scope>NUCLEOTIDE SEQUENCE</scope>
</reference>
<gene>
    <name evidence="2" type="ORF">PGLA1383_LOCUS45352</name>
    <name evidence="3" type="ORF">PGLA2088_LOCUS19077</name>
</gene>
<sequence>MSRGVSAGPERSPVGQLARTARILASSERVVKTIPLPKNSRQVQQAAVRSFSARQRPELGWVHTKCAGSPGSTKLGTQGCAEAGASADPGPATGKSKTAPRVESQASRHRFSAKQRPELGWVHVKRTKSPSSSGKASGVASCWLHNAGAEADTRLASPMLSMQPWP</sequence>
<organism evidence="2 4">
    <name type="scientific">Polarella glacialis</name>
    <name type="common">Dinoflagellate</name>
    <dbReference type="NCBI Taxonomy" id="89957"/>
    <lineage>
        <taxon>Eukaryota</taxon>
        <taxon>Sar</taxon>
        <taxon>Alveolata</taxon>
        <taxon>Dinophyceae</taxon>
        <taxon>Suessiales</taxon>
        <taxon>Suessiaceae</taxon>
        <taxon>Polarella</taxon>
    </lineage>
</organism>
<protein>
    <submittedName>
        <fullName evidence="2">Uncharacterized protein</fullName>
    </submittedName>
</protein>
<dbReference type="EMBL" id="CAJNNW010024891">
    <property type="protein sequence ID" value="CAE8674725.1"/>
    <property type="molecule type" value="Genomic_DNA"/>
</dbReference>
<comment type="caution">
    <text evidence="2">The sequence shown here is derived from an EMBL/GenBank/DDBJ whole genome shotgun (WGS) entry which is preliminary data.</text>
</comment>
<feature type="region of interest" description="Disordered" evidence="1">
    <location>
        <begin position="62"/>
        <end position="138"/>
    </location>
</feature>
<keyword evidence="4" id="KW-1185">Reference proteome</keyword>
<dbReference type="EMBL" id="CAJNNV010029478">
    <property type="protein sequence ID" value="CAE8628747.1"/>
    <property type="molecule type" value="Genomic_DNA"/>
</dbReference>
<proteinExistence type="predicted"/>
<evidence type="ECO:0000313" key="2">
    <source>
        <dbReference type="EMBL" id="CAE8628747.1"/>
    </source>
</evidence>
<evidence type="ECO:0000313" key="4">
    <source>
        <dbReference type="Proteomes" id="UP000654075"/>
    </source>
</evidence>